<keyword evidence="1" id="KW-0812">Transmembrane</keyword>
<protein>
    <submittedName>
        <fullName evidence="2">Uncharacterized protein</fullName>
    </submittedName>
</protein>
<evidence type="ECO:0000256" key="1">
    <source>
        <dbReference type="SAM" id="Phobius"/>
    </source>
</evidence>
<accession>A0A0K2T4G8</accession>
<keyword evidence="1" id="KW-1133">Transmembrane helix</keyword>
<reference evidence="2" key="1">
    <citation type="submission" date="2014-05" db="EMBL/GenBank/DDBJ databases">
        <authorList>
            <person name="Chronopoulou M."/>
        </authorList>
    </citation>
    <scope>NUCLEOTIDE SEQUENCE</scope>
    <source>
        <tissue evidence="2">Whole organism</tissue>
    </source>
</reference>
<name>A0A0K2T4G8_LEPSM</name>
<proteinExistence type="predicted"/>
<feature type="transmembrane region" description="Helical" evidence="1">
    <location>
        <begin position="23"/>
        <end position="45"/>
    </location>
</feature>
<sequence>MLYQHIPRYSIWRGKKLNLRPSILWILVKSNFTASFLVSFSAYLLRLILPMMNQEVIFTTGSTPPVEGYGLRSLNLFQFM</sequence>
<keyword evidence="1" id="KW-0472">Membrane</keyword>
<dbReference type="EMBL" id="HACA01003557">
    <property type="protein sequence ID" value="CDW20918.1"/>
    <property type="molecule type" value="Transcribed_RNA"/>
</dbReference>
<evidence type="ECO:0000313" key="2">
    <source>
        <dbReference type="EMBL" id="CDW20918.1"/>
    </source>
</evidence>
<organism evidence="2">
    <name type="scientific">Lepeophtheirus salmonis</name>
    <name type="common">Salmon louse</name>
    <name type="synonym">Caligus salmonis</name>
    <dbReference type="NCBI Taxonomy" id="72036"/>
    <lineage>
        <taxon>Eukaryota</taxon>
        <taxon>Metazoa</taxon>
        <taxon>Ecdysozoa</taxon>
        <taxon>Arthropoda</taxon>
        <taxon>Crustacea</taxon>
        <taxon>Multicrustacea</taxon>
        <taxon>Hexanauplia</taxon>
        <taxon>Copepoda</taxon>
        <taxon>Siphonostomatoida</taxon>
        <taxon>Caligidae</taxon>
        <taxon>Lepeophtheirus</taxon>
    </lineage>
</organism>
<dbReference type="AlphaFoldDB" id="A0A0K2T4G8"/>